<sequence length="56" mass="6394">MASRPPDIEGDKPKRRLFKRFPLGFLHMQIAEVQTAEVKLYLFVGVDRASKFAVTS</sequence>
<protein>
    <recommendedName>
        <fullName evidence="3">Transposase</fullName>
    </recommendedName>
</protein>
<proteinExistence type="predicted"/>
<evidence type="ECO:0008006" key="3">
    <source>
        <dbReference type="Google" id="ProtNLM"/>
    </source>
</evidence>
<accession>A0A7Y9FLI4</accession>
<gene>
    <name evidence="1" type="ORF">HD841_000876</name>
</gene>
<dbReference type="AlphaFoldDB" id="A0A7Y9FLI4"/>
<keyword evidence="2" id="KW-1185">Reference proteome</keyword>
<evidence type="ECO:0000313" key="2">
    <source>
        <dbReference type="Proteomes" id="UP000517753"/>
    </source>
</evidence>
<reference evidence="1 2" key="1">
    <citation type="submission" date="2020-07" db="EMBL/GenBank/DDBJ databases">
        <authorList>
            <person name="Partida-Martinez L."/>
            <person name="Huntemann M."/>
            <person name="Clum A."/>
            <person name="Wang J."/>
            <person name="Palaniappan K."/>
            <person name="Ritter S."/>
            <person name="Chen I.-M."/>
            <person name="Stamatis D."/>
            <person name="Reddy T."/>
            <person name="O'Malley R."/>
            <person name="Daum C."/>
            <person name="Shapiro N."/>
            <person name="Ivanova N."/>
            <person name="Kyrpides N."/>
            <person name="Woyke T."/>
        </authorList>
    </citation>
    <scope>NUCLEOTIDE SEQUENCE [LARGE SCALE GENOMIC DNA]</scope>
    <source>
        <strain evidence="1 2">AS2.3</strain>
    </source>
</reference>
<evidence type="ECO:0000313" key="1">
    <source>
        <dbReference type="EMBL" id="NYD89107.1"/>
    </source>
</evidence>
<organism evidence="1 2">
    <name type="scientific">Sphingomonas melonis</name>
    <dbReference type="NCBI Taxonomy" id="152682"/>
    <lineage>
        <taxon>Bacteria</taxon>
        <taxon>Pseudomonadati</taxon>
        <taxon>Pseudomonadota</taxon>
        <taxon>Alphaproteobacteria</taxon>
        <taxon>Sphingomonadales</taxon>
        <taxon>Sphingomonadaceae</taxon>
        <taxon>Sphingomonas</taxon>
    </lineage>
</organism>
<name>A0A7Y9FLI4_9SPHN</name>
<dbReference type="Proteomes" id="UP000517753">
    <property type="component" value="Unassembled WGS sequence"/>
</dbReference>
<comment type="caution">
    <text evidence="1">The sequence shown here is derived from an EMBL/GenBank/DDBJ whole genome shotgun (WGS) entry which is preliminary data.</text>
</comment>
<reference evidence="1 2" key="2">
    <citation type="submission" date="2020-08" db="EMBL/GenBank/DDBJ databases">
        <title>The Agave Microbiome: Exploring the role of microbial communities in plant adaptations to desert environments.</title>
        <authorList>
            <person name="Partida-Martinez L.P."/>
        </authorList>
    </citation>
    <scope>NUCLEOTIDE SEQUENCE [LARGE SCALE GENOMIC DNA]</scope>
    <source>
        <strain evidence="1 2">AS2.3</strain>
    </source>
</reference>
<dbReference type="EMBL" id="JACCBY010000001">
    <property type="protein sequence ID" value="NYD89107.1"/>
    <property type="molecule type" value="Genomic_DNA"/>
</dbReference>